<sequence length="920" mass="98780">MKFRTLVGLLLLFALSTSHGAGIEPNTGASDADAATAGLALVKSSERLVEEAEWIALHRLEDTVVGVLPANHPDLLDSDTPRLESAFGLLELYDPQACYLLIPREILAALDRGELPGAWKATLLRRDLPELTAAELSSIDVLAEDHTLALVRLPESLRAVYDEPGSRSQRLPTVEERRLSTSRSAHGLPEMTRALRHDSTYWQAVADAVSSDRMFTDLDYLSTTLLTRYFSTPQMELACEYAKNSFDALGLDSWYDFFSHGGHDLKNVVGVKTGTVDSTQIYLICGHLDSISGDPQNSAPGAEDNGSGSAGVLEAARLLASVQTDYTIYFVCFSAEEQGLVGSNHFAVWADNQDLDIRAVLNMDMTGYHDPTGEDLWIEGFAEGTSSVWLMDILEDNAESFAGLFVYRYGGEGFGSDHVPFHNHGFPAVLSIENEWSSYSCYHNTCDTVDQLNPWLWRSITASNVVTLAQLAQVQGEAGALAGTVTVAGGGDPANVTLHLVATGYPERTSDGTGQFSWDTLFPGEYTVLAEKAAYLPASSVVSVVSGETANVELVLEPLVPGSIEGTVYTAEGTPIGGAAIEVEGYAIIAFTGPDGSYTLGPLWPGSLNLCATAAGRIPGTLALELGQAEQLAGVDLSLTTVMDFEDDPEDLMATSGWQWGNDGATGAHSGTNVWGTILNGNYGSCADHRLDLPPISLGRYTDATLSVWVWYQAESGYDGGNLSVTTDGQRWNLVTPVELYDATIEGTCNPLDGQAGFTGNSGGWILRTFPLSAQIPNWVRLRFNFGSDSYISDNGWYIDDLILSGTLTSSAVNGSNQESDSRLAGGDRIGSLHISPSLTNGQTTIAFHLRTEEVGSLAVYAPDGRVLAELLGRALMPSGVHTRVWNGRDQGGNLAPAGIYWVGWRGEESSLNRKVLVVR</sequence>
<dbReference type="Pfam" id="PF20773">
    <property type="entry name" value="InhA-like_MAM"/>
    <property type="match status" value="1"/>
</dbReference>
<keyword evidence="2" id="KW-0732">Signal</keyword>
<dbReference type="PANTHER" id="PTHR12147:SF26">
    <property type="entry name" value="PEPTIDASE M28 DOMAIN-CONTAINING PROTEIN"/>
    <property type="match status" value="1"/>
</dbReference>
<dbReference type="Gene3D" id="2.60.40.1120">
    <property type="entry name" value="Carboxypeptidase-like, regulatory domain"/>
    <property type="match status" value="2"/>
</dbReference>
<dbReference type="Proteomes" id="UP001593833">
    <property type="component" value="Unassembled WGS sequence"/>
</dbReference>
<evidence type="ECO:0000256" key="2">
    <source>
        <dbReference type="SAM" id="SignalP"/>
    </source>
</evidence>
<proteinExistence type="predicted"/>
<evidence type="ECO:0000313" key="5">
    <source>
        <dbReference type="Proteomes" id="UP001593833"/>
    </source>
</evidence>
<evidence type="ECO:0000256" key="1">
    <source>
        <dbReference type="SAM" id="MobiDB-lite"/>
    </source>
</evidence>
<comment type="caution">
    <text evidence="4">The sequence shown here is derived from an EMBL/GenBank/DDBJ whole genome shotgun (WGS) entry which is preliminary data.</text>
</comment>
<evidence type="ECO:0000259" key="3">
    <source>
        <dbReference type="Pfam" id="PF04389"/>
    </source>
</evidence>
<name>A0ABV6YJ57_UNCEI</name>
<keyword evidence="5" id="KW-1185">Reference proteome</keyword>
<organism evidence="4 5">
    <name type="scientific">Eiseniibacteriota bacterium</name>
    <dbReference type="NCBI Taxonomy" id="2212470"/>
    <lineage>
        <taxon>Bacteria</taxon>
        <taxon>Candidatus Eiseniibacteriota</taxon>
    </lineage>
</organism>
<dbReference type="SUPFAM" id="SSF53187">
    <property type="entry name" value="Zn-dependent exopeptidases"/>
    <property type="match status" value="1"/>
</dbReference>
<dbReference type="SUPFAM" id="SSF49452">
    <property type="entry name" value="Starch-binding domain-like"/>
    <property type="match status" value="2"/>
</dbReference>
<dbReference type="EMBL" id="JBHPKH010000013">
    <property type="protein sequence ID" value="MFC1572366.1"/>
    <property type="molecule type" value="Genomic_DNA"/>
</dbReference>
<feature type="region of interest" description="Disordered" evidence="1">
    <location>
        <begin position="164"/>
        <end position="183"/>
    </location>
</feature>
<feature type="domain" description="Peptidase M28" evidence="3">
    <location>
        <begin position="267"/>
        <end position="456"/>
    </location>
</feature>
<dbReference type="Gene3D" id="2.60.40.4070">
    <property type="match status" value="1"/>
</dbReference>
<dbReference type="InterPro" id="IPR045175">
    <property type="entry name" value="M28_fam"/>
</dbReference>
<dbReference type="InterPro" id="IPR013784">
    <property type="entry name" value="Carb-bd-like_fold"/>
</dbReference>
<gene>
    <name evidence="4" type="ORF">ACFL6M_02095</name>
</gene>
<dbReference type="InterPro" id="IPR007484">
    <property type="entry name" value="Peptidase_M28"/>
</dbReference>
<accession>A0ABV6YJ57</accession>
<protein>
    <submittedName>
        <fullName evidence="4">M28 family peptidase</fullName>
    </submittedName>
</protein>
<dbReference type="Gene3D" id="3.40.630.10">
    <property type="entry name" value="Zn peptidases"/>
    <property type="match status" value="1"/>
</dbReference>
<feature type="chain" id="PRO_5045730293" evidence="2">
    <location>
        <begin position="21"/>
        <end position="920"/>
    </location>
</feature>
<evidence type="ECO:0000313" key="4">
    <source>
        <dbReference type="EMBL" id="MFC1572366.1"/>
    </source>
</evidence>
<dbReference type="PANTHER" id="PTHR12147">
    <property type="entry name" value="METALLOPEPTIDASE M28 FAMILY MEMBER"/>
    <property type="match status" value="1"/>
</dbReference>
<reference evidence="4 5" key="1">
    <citation type="submission" date="2024-09" db="EMBL/GenBank/DDBJ databases">
        <authorList>
            <person name="D'Angelo T."/>
        </authorList>
    </citation>
    <scope>NUCLEOTIDE SEQUENCE [LARGE SCALE GENOMIC DNA]</scope>
    <source>
        <strain evidence="4">SAG AM-320-E07</strain>
    </source>
</reference>
<dbReference type="Pfam" id="PF04389">
    <property type="entry name" value="Peptidase_M28"/>
    <property type="match status" value="1"/>
</dbReference>
<feature type="signal peptide" evidence="2">
    <location>
        <begin position="1"/>
        <end position="20"/>
    </location>
</feature>